<keyword evidence="2" id="KW-1185">Reference proteome</keyword>
<evidence type="ECO:0000313" key="2">
    <source>
        <dbReference type="Proteomes" id="UP000797356"/>
    </source>
</evidence>
<comment type="caution">
    <text evidence="1">The sequence shown here is derived from an EMBL/GenBank/DDBJ whole genome shotgun (WGS) entry which is preliminary data.</text>
</comment>
<sequence>MMPLASRSYSGFRQTAASSVCGGNPAGGYVDQIPDSKKNLFCLDIKLLPVLRFKDDLGISVSLASL</sequence>
<organism evidence="1 2">
    <name type="scientific">Cocos nucifera</name>
    <name type="common">Coconut palm</name>
    <dbReference type="NCBI Taxonomy" id="13894"/>
    <lineage>
        <taxon>Eukaryota</taxon>
        <taxon>Viridiplantae</taxon>
        <taxon>Streptophyta</taxon>
        <taxon>Embryophyta</taxon>
        <taxon>Tracheophyta</taxon>
        <taxon>Spermatophyta</taxon>
        <taxon>Magnoliopsida</taxon>
        <taxon>Liliopsida</taxon>
        <taxon>Arecaceae</taxon>
        <taxon>Arecoideae</taxon>
        <taxon>Cocoseae</taxon>
        <taxon>Attaleinae</taxon>
        <taxon>Cocos</taxon>
    </lineage>
</organism>
<dbReference type="AlphaFoldDB" id="A0A8K0NAV2"/>
<accession>A0A8K0NAV2</accession>
<reference evidence="1" key="2">
    <citation type="submission" date="2019-07" db="EMBL/GenBank/DDBJ databases">
        <authorList>
            <person name="Yang Y."/>
            <person name="Bocs S."/>
            <person name="Baudouin L."/>
        </authorList>
    </citation>
    <scope>NUCLEOTIDE SEQUENCE</scope>
    <source>
        <tissue evidence="1">Spear leaf of Hainan Tall coconut</tissue>
    </source>
</reference>
<reference evidence="1" key="1">
    <citation type="journal article" date="2017" name="Gigascience">
        <title>The genome draft of coconut (Cocos nucifera).</title>
        <authorList>
            <person name="Xiao Y."/>
            <person name="Xu P."/>
            <person name="Fan H."/>
            <person name="Baudouin L."/>
            <person name="Xia W."/>
            <person name="Bocs S."/>
            <person name="Xu J."/>
            <person name="Li Q."/>
            <person name="Guo A."/>
            <person name="Zhou L."/>
            <person name="Li J."/>
            <person name="Wu Y."/>
            <person name="Ma Z."/>
            <person name="Armero A."/>
            <person name="Issali A.E."/>
            <person name="Liu N."/>
            <person name="Peng M."/>
            <person name="Yang Y."/>
        </authorList>
    </citation>
    <scope>NUCLEOTIDE SEQUENCE</scope>
    <source>
        <tissue evidence="1">Spear leaf of Hainan Tall coconut</tissue>
    </source>
</reference>
<proteinExistence type="predicted"/>
<gene>
    <name evidence="1" type="ORF">COCNU_12G006760</name>
</gene>
<dbReference type="EMBL" id="CM017883">
    <property type="protein sequence ID" value="KAG1365676.1"/>
    <property type="molecule type" value="Genomic_DNA"/>
</dbReference>
<dbReference type="Proteomes" id="UP000797356">
    <property type="component" value="Chromosome 12"/>
</dbReference>
<protein>
    <submittedName>
        <fullName evidence="1">Uncharacterized protein</fullName>
    </submittedName>
</protein>
<name>A0A8K0NAV2_COCNU</name>
<evidence type="ECO:0000313" key="1">
    <source>
        <dbReference type="EMBL" id="KAG1365676.1"/>
    </source>
</evidence>